<feature type="region of interest" description="Disordered" evidence="2">
    <location>
        <begin position="357"/>
        <end position="380"/>
    </location>
</feature>
<keyword evidence="1" id="KW-0064">Aspartyl protease</keyword>
<dbReference type="PANTHER" id="PTHR11439:SF483">
    <property type="entry name" value="PEPTIDE SYNTHASE GLIP-LIKE, PUTATIVE (AFU_ORTHOLOGUE AFUA_3G12920)-RELATED"/>
    <property type="match status" value="1"/>
</dbReference>
<reference evidence="7" key="1">
    <citation type="journal article" date="2022" name="Int. J. Mol. Sci.">
        <title>Draft Genome of Tanacetum Coccineum: Genomic Comparison of Closely Related Tanacetum-Family Plants.</title>
        <authorList>
            <person name="Yamashiro T."/>
            <person name="Shiraishi A."/>
            <person name="Nakayama K."/>
            <person name="Satake H."/>
        </authorList>
    </citation>
    <scope>NUCLEOTIDE SEQUENCE</scope>
</reference>
<dbReference type="SUPFAM" id="SSF53098">
    <property type="entry name" value="Ribonuclease H-like"/>
    <property type="match status" value="1"/>
</dbReference>
<dbReference type="InterPro" id="IPR054722">
    <property type="entry name" value="PolX-like_BBD"/>
</dbReference>
<keyword evidence="1" id="KW-0645">Protease</keyword>
<feature type="domain" description="Retrovirus-related Pol polyprotein from transposon TNT 1-94-like beta-barrel" evidence="5">
    <location>
        <begin position="376"/>
        <end position="447"/>
    </location>
</feature>
<evidence type="ECO:0000313" key="7">
    <source>
        <dbReference type="EMBL" id="GJT00846.1"/>
    </source>
</evidence>
<gene>
    <name evidence="7" type="ORF">Tco_0822015</name>
</gene>
<sequence>MPQMRQEGLFCKRLLVKDFSSIISITLSNNRSVYPQHKPELRPTKDFEAKYNKVKAKLALLSSSASAFKASTVKNKGLIIKAYEWDEEEVSSDDNEMVEVKLMTQKCPYLVLKDPEAEGFILPNHDTGRILLAKSQRNTIDPSVAITDSSATEYDSADESSICSTPLPPLKKLDGAKPISGLKTIKSILRSKSTFKAETLKGVKINEPSSAPAKGNKSSPALKVNSAPAGKLKSVQIKDDPPLAIVIKELNVLKLQISKNQSTYSRNNQQCERTDHRTCDHAEYISTMNILCGSYDHDTNGHNRIISLEREINPRNPQHAFKRCEACGSSTHTTTDHYDIEWFKRGEALQAKKAEALKSTRAESSNANRSKTPTRSGCSRHMTGVKSYLHKYEEQPGPKVVFGDDSTCTTEGYGSIKCNGLVFTKVAFVNGLKYNLISIRQLCDAKYIVQFDEKRGTIFNSNKEVVMIAPRVRDVYVLDMTSSAQESCFFAKASDNLNWLWHKRLAHLNFKTINKLAKQNLVIGLPSLVYSKDKPCSSCEKGKHHRASFKTKQTSSIKKCLHLLHMDLFRPVTPRSINHEKYTLVIVDEYSRYTWVYFLKKKIQAPETIMSFIKRVKNQNDIKVKQLRIDNVYIHNHKDHLGKFDEKADDGYLLGYSLVSKAFRVFNTRRQQTKETFQDTISILNPPLPIPSVVTPAPQDRWSQDKNIDLVNIIGNPGARMLIRTMAKQLSAASAHECLFVDFLSEEEPKKTLVPAPYGKTIIGSKWVFKNKRDKTGIVIKNKARLVAQGYNQQEGIDYDETFTPVARLKAIRIFFSFTTYMNFIVYQMDVKSAFLNGKLKGEVYVKQPPGFENNEFLNHVCKLDKALYGLKQAPRAWYETLSTFLTEHNLIRQSETGISINQEKYVKDLLKKYDINGSSVKTLMVPPNNLGPDLNGKSINKTQYRGMIRSLMYLTASTPDIQFLTCLCARYQANPKESYLIAVKGIFRKSTSGAYQLLGGKLVCLSAKKQQSVAMSLAKAEYIAVAGCCTNILWMKNQLTHYDIIYEKVPIFCDNKSAIAISNNPVLHSRTKHIDIRYHFMRDHVLKGDIELHFIPTQYQLANIFAKPLEESA</sequence>
<dbReference type="SUPFAM" id="SSF56672">
    <property type="entry name" value="DNA/RNA polymerases"/>
    <property type="match status" value="1"/>
</dbReference>
<evidence type="ECO:0000313" key="8">
    <source>
        <dbReference type="Proteomes" id="UP001151760"/>
    </source>
</evidence>
<dbReference type="InterPro" id="IPR012337">
    <property type="entry name" value="RNaseH-like_sf"/>
</dbReference>
<dbReference type="Pfam" id="PF22936">
    <property type="entry name" value="Pol_BBD"/>
    <property type="match status" value="1"/>
</dbReference>
<protein>
    <submittedName>
        <fullName evidence="7">Retrovirus-related pol polyprotein from transposon TNT 1-94</fullName>
    </submittedName>
</protein>
<dbReference type="PANTHER" id="PTHR11439">
    <property type="entry name" value="GAG-POL-RELATED RETROTRANSPOSON"/>
    <property type="match status" value="1"/>
</dbReference>
<evidence type="ECO:0000259" key="5">
    <source>
        <dbReference type="Pfam" id="PF22936"/>
    </source>
</evidence>
<keyword evidence="1" id="KW-0378">Hydrolase</keyword>
<feature type="domain" description="Retroviral polymerase SH3-like" evidence="6">
    <location>
        <begin position="632"/>
        <end position="673"/>
    </location>
</feature>
<feature type="non-terminal residue" evidence="7">
    <location>
        <position position="1114"/>
    </location>
</feature>
<dbReference type="Proteomes" id="UP001151760">
    <property type="component" value="Unassembled WGS sequence"/>
</dbReference>
<evidence type="ECO:0000259" key="6">
    <source>
        <dbReference type="Pfam" id="PF25597"/>
    </source>
</evidence>
<reference evidence="7" key="2">
    <citation type="submission" date="2022-01" db="EMBL/GenBank/DDBJ databases">
        <authorList>
            <person name="Yamashiro T."/>
            <person name="Shiraishi A."/>
            <person name="Satake H."/>
            <person name="Nakayama K."/>
        </authorList>
    </citation>
    <scope>NUCLEOTIDE SEQUENCE</scope>
</reference>
<feature type="domain" description="Reverse transcriptase Ty1/copia-type" evidence="3">
    <location>
        <begin position="752"/>
        <end position="899"/>
    </location>
</feature>
<evidence type="ECO:0000259" key="4">
    <source>
        <dbReference type="Pfam" id="PF13976"/>
    </source>
</evidence>
<accession>A0ABQ5ADU5</accession>
<feature type="domain" description="GAG-pre-integrase" evidence="4">
    <location>
        <begin position="475"/>
        <end position="544"/>
    </location>
</feature>
<dbReference type="Pfam" id="PF13976">
    <property type="entry name" value="gag_pre-integrs"/>
    <property type="match status" value="1"/>
</dbReference>
<dbReference type="InterPro" id="IPR057670">
    <property type="entry name" value="SH3_retrovirus"/>
</dbReference>
<evidence type="ECO:0000259" key="3">
    <source>
        <dbReference type="Pfam" id="PF07727"/>
    </source>
</evidence>
<organism evidence="7 8">
    <name type="scientific">Tanacetum coccineum</name>
    <dbReference type="NCBI Taxonomy" id="301880"/>
    <lineage>
        <taxon>Eukaryota</taxon>
        <taxon>Viridiplantae</taxon>
        <taxon>Streptophyta</taxon>
        <taxon>Embryophyta</taxon>
        <taxon>Tracheophyta</taxon>
        <taxon>Spermatophyta</taxon>
        <taxon>Magnoliopsida</taxon>
        <taxon>eudicotyledons</taxon>
        <taxon>Gunneridae</taxon>
        <taxon>Pentapetalae</taxon>
        <taxon>asterids</taxon>
        <taxon>campanulids</taxon>
        <taxon>Asterales</taxon>
        <taxon>Asteraceae</taxon>
        <taxon>Asteroideae</taxon>
        <taxon>Anthemideae</taxon>
        <taxon>Anthemidinae</taxon>
        <taxon>Tanacetum</taxon>
    </lineage>
</organism>
<dbReference type="Pfam" id="PF07727">
    <property type="entry name" value="RVT_2"/>
    <property type="match status" value="1"/>
</dbReference>
<dbReference type="Pfam" id="PF25597">
    <property type="entry name" value="SH3_retrovirus"/>
    <property type="match status" value="1"/>
</dbReference>
<proteinExistence type="predicted"/>
<dbReference type="CDD" id="cd09272">
    <property type="entry name" value="RNase_HI_RT_Ty1"/>
    <property type="match status" value="1"/>
</dbReference>
<dbReference type="InterPro" id="IPR025724">
    <property type="entry name" value="GAG-pre-integrase_dom"/>
</dbReference>
<dbReference type="EMBL" id="BQNB010012227">
    <property type="protein sequence ID" value="GJT00846.1"/>
    <property type="molecule type" value="Genomic_DNA"/>
</dbReference>
<feature type="compositionally biased region" description="Polar residues" evidence="2">
    <location>
        <begin position="362"/>
        <end position="377"/>
    </location>
</feature>
<evidence type="ECO:0000256" key="2">
    <source>
        <dbReference type="SAM" id="MobiDB-lite"/>
    </source>
</evidence>
<dbReference type="InterPro" id="IPR043502">
    <property type="entry name" value="DNA/RNA_pol_sf"/>
</dbReference>
<dbReference type="InterPro" id="IPR036397">
    <property type="entry name" value="RNaseH_sf"/>
</dbReference>
<dbReference type="InterPro" id="IPR013103">
    <property type="entry name" value="RVT_2"/>
</dbReference>
<name>A0ABQ5ADU5_9ASTR</name>
<keyword evidence="8" id="KW-1185">Reference proteome</keyword>
<evidence type="ECO:0000256" key="1">
    <source>
        <dbReference type="ARBA" id="ARBA00022750"/>
    </source>
</evidence>
<dbReference type="Gene3D" id="3.30.420.10">
    <property type="entry name" value="Ribonuclease H-like superfamily/Ribonuclease H"/>
    <property type="match status" value="1"/>
</dbReference>
<comment type="caution">
    <text evidence="7">The sequence shown here is derived from an EMBL/GenBank/DDBJ whole genome shotgun (WGS) entry which is preliminary data.</text>
</comment>